<sequence>MAHAIDISPAVSLLASDYQRSVLQRRSENSEHTFTYCAFGYDRLPDGRPPTLGFNAQLREVTGNYLLGNGYRAYNPALMIFISPDIYSPFDKGGLNSYAYCDQDPINLVDPDGEAGTLPFTIRVNALPDLQSRPFGPRQVLPELPRQNQAFAAEPVHVPAQVVQVSPRQHSAATFRREQTPYLPRVPNNLAELVAAPENFASQPRSFSFRSRIDSMLRRTSQFISSVFHRRRLAVTAPVREVTYSTQSMHLLAKLYRQAQARNTNFPVAREAQNLRRES</sequence>
<keyword evidence="2" id="KW-1185">Reference proteome</keyword>
<dbReference type="InterPro" id="IPR022385">
    <property type="entry name" value="Rhs_assc_core"/>
</dbReference>
<organism evidence="1 2">
    <name type="scientific">Pseudomonas oryziphila</name>
    <dbReference type="NCBI Taxonomy" id="2894079"/>
    <lineage>
        <taxon>Bacteria</taxon>
        <taxon>Pseudomonadati</taxon>
        <taxon>Pseudomonadota</taxon>
        <taxon>Gammaproteobacteria</taxon>
        <taxon>Pseudomonadales</taxon>
        <taxon>Pseudomonadaceae</taxon>
        <taxon>Pseudomonas</taxon>
    </lineage>
</organism>
<reference evidence="1 2" key="1">
    <citation type="submission" date="2018-12" db="EMBL/GenBank/DDBJ databases">
        <authorList>
            <person name="Li S."/>
            <person name="Yang R."/>
            <person name="Chen G."/>
            <person name="Zou L."/>
            <person name="Zhang C."/>
            <person name="Chen Y."/>
            <person name="Liu Z."/>
            <person name="Li Y."/>
            <person name="Yan Y."/>
            <person name="Huang M."/>
            <person name="Chen T."/>
        </authorList>
    </citation>
    <scope>NUCLEOTIDE SEQUENCE [LARGE SCALE GENOMIC DNA]</scope>
    <source>
        <strain evidence="1 2">2014</strain>
    </source>
</reference>
<dbReference type="EMBL" id="CP034337">
    <property type="protein sequence ID" value="AZL75690.1"/>
    <property type="molecule type" value="Genomic_DNA"/>
</dbReference>
<protein>
    <submittedName>
        <fullName evidence="1">RHS repeat-associated core domain-containing protein</fullName>
    </submittedName>
</protein>
<dbReference type="RefSeq" id="WP_125465562.1">
    <property type="nucleotide sequence ID" value="NZ_CP034337.1"/>
</dbReference>
<gene>
    <name evidence="1" type="ORF">EI693_22425</name>
</gene>
<evidence type="ECO:0000313" key="2">
    <source>
        <dbReference type="Proteomes" id="UP000272622"/>
    </source>
</evidence>
<name>A0ABM7CW22_9PSED</name>
<dbReference type="Gene3D" id="2.180.10.10">
    <property type="entry name" value="RHS repeat-associated core"/>
    <property type="match status" value="1"/>
</dbReference>
<accession>A0ABM7CW22</accession>
<evidence type="ECO:0000313" key="1">
    <source>
        <dbReference type="EMBL" id="AZL75690.1"/>
    </source>
</evidence>
<dbReference type="Proteomes" id="UP000272622">
    <property type="component" value="Chromosome"/>
</dbReference>
<dbReference type="NCBIfam" id="TIGR03696">
    <property type="entry name" value="Rhs_assc_core"/>
    <property type="match status" value="1"/>
</dbReference>
<proteinExistence type="predicted"/>